<feature type="region of interest" description="Disordered" evidence="11">
    <location>
        <begin position="407"/>
        <end position="450"/>
    </location>
</feature>
<feature type="compositionally biased region" description="Polar residues" evidence="11">
    <location>
        <begin position="31"/>
        <end position="69"/>
    </location>
</feature>
<gene>
    <name evidence="13" type="ORF">NP493_1123g01076</name>
</gene>
<keyword evidence="7" id="KW-0694">RNA-binding</keyword>
<feature type="compositionally biased region" description="Basic and acidic residues" evidence="11">
    <location>
        <begin position="252"/>
        <end position="268"/>
    </location>
</feature>
<keyword evidence="9" id="KW-0539">Nucleus</keyword>
<keyword evidence="5" id="KW-0813">Transport</keyword>
<evidence type="ECO:0000313" key="14">
    <source>
        <dbReference type="Proteomes" id="UP001209878"/>
    </source>
</evidence>
<feature type="domain" description="Phosphorylated adapter RNA export protein RNA-binding" evidence="12">
    <location>
        <begin position="317"/>
        <end position="401"/>
    </location>
</feature>
<evidence type="ECO:0000256" key="5">
    <source>
        <dbReference type="ARBA" id="ARBA00022448"/>
    </source>
</evidence>
<evidence type="ECO:0000256" key="11">
    <source>
        <dbReference type="SAM" id="MobiDB-lite"/>
    </source>
</evidence>
<feature type="compositionally biased region" description="Basic residues" evidence="11">
    <location>
        <begin position="407"/>
        <end position="421"/>
    </location>
</feature>
<feature type="region of interest" description="Disordered" evidence="11">
    <location>
        <begin position="201"/>
        <end position="285"/>
    </location>
</feature>
<sequence>MEGYVEASDDLEEGEIADSDDEPANKPTAFPQPTSTATVSPFNGVMTQSLSEPKSGPVNTKTGLPSSSKPARADTYRVPKKDSSEDSDSDEETGCSAMLLKCKRMRYVASHQHAQEKFQNPVLANLAKHRHERGDGTDAKTVSQQKTGTMETDIAKQHKRNNVWGNMLQEESMMQTISSVTVDKPDLMIERDVESYGYNKRYHDDDLFNDNSSDDEEEDEKQTVADAPALCDKETFGTVAVARKSKQKPKRSAKDRLGKSHSQMETDSHRHHRKRTASDPRCSTSNICDRLKERTYDKSKPRDHIAATGNDSIEQVVTTLINVLGEPIEKQDVLVRLVEVLGAKKSMELLYMTEDIEAAGGLMTADGSRRRTAGGVFFSLLKSNPSITADQINEIFKDEREQWKKLCKQRRDKKRKQRHTKMGSGDTGRTPRDKDRNGMDTQNYDDDVINDTAAEEIHLEIG</sequence>
<accession>A0AAD9KI22</accession>
<dbReference type="PANTHER" id="PTHR13135:SF0">
    <property type="entry name" value="PHOSPHORYLATED ADAPTER RNA EXPORT PROTEIN"/>
    <property type="match status" value="1"/>
</dbReference>
<evidence type="ECO:0000259" key="12">
    <source>
        <dbReference type="Pfam" id="PF10258"/>
    </source>
</evidence>
<comment type="caution">
    <text evidence="13">The sequence shown here is derived from an EMBL/GenBank/DDBJ whole genome shotgun (WGS) entry which is preliminary data.</text>
</comment>
<evidence type="ECO:0000256" key="2">
    <source>
        <dbReference type="ARBA" id="ARBA00004496"/>
    </source>
</evidence>
<evidence type="ECO:0000256" key="10">
    <source>
        <dbReference type="ARBA" id="ARBA00030834"/>
    </source>
</evidence>
<dbReference type="GO" id="GO:0005634">
    <property type="term" value="C:nucleus"/>
    <property type="evidence" value="ECO:0007669"/>
    <property type="project" value="UniProtKB-SubCell"/>
</dbReference>
<feature type="region of interest" description="Disordered" evidence="11">
    <location>
        <begin position="1"/>
        <end position="94"/>
    </location>
</feature>
<dbReference type="FunFam" id="1.10.10.1440:FF:000001">
    <property type="entry name" value="phosphorylated adapter RNA export protein-like"/>
    <property type="match status" value="1"/>
</dbReference>
<keyword evidence="14" id="KW-1185">Reference proteome</keyword>
<dbReference type="GO" id="GO:0005737">
    <property type="term" value="C:cytoplasm"/>
    <property type="evidence" value="ECO:0007669"/>
    <property type="project" value="UniProtKB-SubCell"/>
</dbReference>
<protein>
    <recommendedName>
        <fullName evidence="4">Phosphorylated adapter RNA export protein</fullName>
    </recommendedName>
    <alternativeName>
        <fullName evidence="10">RNA U small nuclear RNA export adapter protein</fullName>
    </alternativeName>
</protein>
<dbReference type="GO" id="GO:0006408">
    <property type="term" value="P:snRNA export from nucleus"/>
    <property type="evidence" value="ECO:0007669"/>
    <property type="project" value="InterPro"/>
</dbReference>
<evidence type="ECO:0000256" key="9">
    <source>
        <dbReference type="ARBA" id="ARBA00023242"/>
    </source>
</evidence>
<dbReference type="GO" id="GO:0003723">
    <property type="term" value="F:RNA binding"/>
    <property type="evidence" value="ECO:0007669"/>
    <property type="project" value="UniProtKB-KW"/>
</dbReference>
<comment type="similarity">
    <text evidence="3">Belongs to the PHAX family.</text>
</comment>
<dbReference type="Pfam" id="PF10258">
    <property type="entry name" value="PHAX_RNA-bd"/>
    <property type="match status" value="1"/>
</dbReference>
<dbReference type="EMBL" id="JAODUO010001126">
    <property type="protein sequence ID" value="KAK2170923.1"/>
    <property type="molecule type" value="Genomic_DNA"/>
</dbReference>
<evidence type="ECO:0000256" key="6">
    <source>
        <dbReference type="ARBA" id="ARBA00022490"/>
    </source>
</evidence>
<organism evidence="13 14">
    <name type="scientific">Ridgeia piscesae</name>
    <name type="common">Tubeworm</name>
    <dbReference type="NCBI Taxonomy" id="27915"/>
    <lineage>
        <taxon>Eukaryota</taxon>
        <taxon>Metazoa</taxon>
        <taxon>Spiralia</taxon>
        <taxon>Lophotrochozoa</taxon>
        <taxon>Annelida</taxon>
        <taxon>Polychaeta</taxon>
        <taxon>Sedentaria</taxon>
        <taxon>Canalipalpata</taxon>
        <taxon>Sabellida</taxon>
        <taxon>Siboglinidae</taxon>
        <taxon>Ridgeia</taxon>
    </lineage>
</organism>
<evidence type="ECO:0000256" key="7">
    <source>
        <dbReference type="ARBA" id="ARBA00022884"/>
    </source>
</evidence>
<keyword evidence="8" id="KW-0653">Protein transport</keyword>
<dbReference type="InterPro" id="IPR038092">
    <property type="entry name" value="PHAX_RNA-binding_sf"/>
</dbReference>
<evidence type="ECO:0000313" key="13">
    <source>
        <dbReference type="EMBL" id="KAK2170923.1"/>
    </source>
</evidence>
<proteinExistence type="inferred from homology"/>
<dbReference type="AlphaFoldDB" id="A0AAD9KI22"/>
<name>A0AAD9KI22_RIDPI</name>
<reference evidence="13" key="1">
    <citation type="journal article" date="2023" name="Mol. Biol. Evol.">
        <title>Third-Generation Sequencing Reveals the Adaptive Role of the Epigenome in Three Deep-Sea Polychaetes.</title>
        <authorList>
            <person name="Perez M."/>
            <person name="Aroh O."/>
            <person name="Sun Y."/>
            <person name="Lan Y."/>
            <person name="Juniper S.K."/>
            <person name="Young C.R."/>
            <person name="Angers B."/>
            <person name="Qian P.Y."/>
        </authorList>
    </citation>
    <scope>NUCLEOTIDE SEQUENCE</scope>
    <source>
        <strain evidence="13">R07B-5</strain>
    </source>
</reference>
<dbReference type="InterPro" id="IPR039047">
    <property type="entry name" value="PHAX"/>
</dbReference>
<dbReference type="Proteomes" id="UP001209878">
    <property type="component" value="Unassembled WGS sequence"/>
</dbReference>
<feature type="compositionally biased region" description="Basic and acidic residues" evidence="11">
    <location>
        <begin position="429"/>
        <end position="438"/>
    </location>
</feature>
<evidence type="ECO:0000256" key="1">
    <source>
        <dbReference type="ARBA" id="ARBA00004123"/>
    </source>
</evidence>
<evidence type="ECO:0000256" key="4">
    <source>
        <dbReference type="ARBA" id="ARBA00016856"/>
    </source>
</evidence>
<comment type="subcellular location">
    <subcellularLocation>
        <location evidence="2">Cytoplasm</location>
    </subcellularLocation>
    <subcellularLocation>
        <location evidence="1">Nucleus</location>
    </subcellularLocation>
</comment>
<dbReference type="InterPro" id="IPR019385">
    <property type="entry name" value="PHAX_RNA-binding_domain"/>
</dbReference>
<dbReference type="PANTHER" id="PTHR13135">
    <property type="entry name" value="CYTOSOLIC RESINIFERATOXIN BINDING PROTEIN RBP-26"/>
    <property type="match status" value="1"/>
</dbReference>
<feature type="compositionally biased region" description="Basic and acidic residues" evidence="11">
    <location>
        <begin position="71"/>
        <end position="84"/>
    </location>
</feature>
<evidence type="ECO:0000256" key="3">
    <source>
        <dbReference type="ARBA" id="ARBA00006094"/>
    </source>
</evidence>
<evidence type="ECO:0000256" key="8">
    <source>
        <dbReference type="ARBA" id="ARBA00022927"/>
    </source>
</evidence>
<dbReference type="GO" id="GO:0015031">
    <property type="term" value="P:protein transport"/>
    <property type="evidence" value="ECO:0007669"/>
    <property type="project" value="UniProtKB-KW"/>
</dbReference>
<dbReference type="Gene3D" id="1.10.10.1440">
    <property type="entry name" value="PHAX RNA-binding domain"/>
    <property type="match status" value="1"/>
</dbReference>
<feature type="compositionally biased region" description="Acidic residues" evidence="11">
    <location>
        <begin position="7"/>
        <end position="22"/>
    </location>
</feature>
<keyword evidence="6" id="KW-0963">Cytoplasm</keyword>